<keyword evidence="1" id="KW-0540">Nuclease</keyword>
<evidence type="ECO:0000313" key="2">
    <source>
        <dbReference type="Proteomes" id="UP001652625"/>
    </source>
</evidence>
<dbReference type="InterPro" id="IPR022894">
    <property type="entry name" value="Oligoribonuclease"/>
</dbReference>
<gene>
    <name evidence="3" type="primary">LOC136080797</name>
</gene>
<evidence type="ECO:0000313" key="3">
    <source>
        <dbReference type="RefSeq" id="XP_065654051.1"/>
    </source>
</evidence>
<protein>
    <submittedName>
        <fullName evidence="3">Uncharacterized protein LOC136080797</fullName>
    </submittedName>
</protein>
<evidence type="ECO:0000256" key="1">
    <source>
        <dbReference type="ARBA" id="ARBA00022722"/>
    </source>
</evidence>
<keyword evidence="2" id="KW-1185">Reference proteome</keyword>
<keyword evidence="1" id="KW-0378">Hydrolase</keyword>
<reference evidence="3" key="1">
    <citation type="submission" date="2025-08" db="UniProtKB">
        <authorList>
            <consortium name="RefSeq"/>
        </authorList>
    </citation>
    <scope>IDENTIFICATION</scope>
</reference>
<proteinExistence type="predicted"/>
<dbReference type="PANTHER" id="PTHR11046:SF25">
    <property type="match status" value="1"/>
</dbReference>
<sequence>MFNTAKKLHELMNSENTQCTVQTVINKLNRLYKEIQVLKKRLTINWNSLIKVLEGKFIVTPVKHKISHFLFKNEHVSDAKKLKTSKIEMQCKKSIKVINHLRQQIRFLKHENFKLKRKLNLKNCMKEKILTEKLLLEKTNTNSSHCLVTKQKLKQMELKKVIKCKNSENACLQIYVDELKGKLDLAQKSSPTKILKIKTTESKHFYYDVPLRKCVYMCLLNQVPIENIGILIKFIIKELTLKYVVNIPVPSTLAQMAYELGVISDIQVAEHIYFSSSAIATLSWDSTSIDGVHINECHISIDRKQLTIQIAELSGGKTNNYMEHLINAIQDLASTYSLFSGIQQHVILHRFVNTFHSTLADRVSVNNCVNRELSKFFGKQLLALRCNVHPLEGLATKARTLLHQYDSKMGIKSQIYGTEGRAANLLYAVSKLRYKMKSGDPAGFETFLTSIGLRLGTIARYVGNRLHILFHLAGTVYWMRDNFIIYLKKYCKAKQLRLAFLADFQNPCIIMQLRILGLYGKLITGPWMTQFYKNMDNRSHMEMIPLMKLCLSWLELVRDDPFQVISSKVDCFGAEVLSNDVILACLRKENFDELSINVVKSLASGFLVVLERQLKQYLTGNLSNATPEILQSASSAPVHNMHSERVLGMVDSQNKRAPNATTGFLDSKVKSKINKTMDWLLEKSEVKQKAIITFAIKQGSVTRKCLSTRKEGMRAAANMHQQETAQKRDKLERKKMERSINADLNDGLEPIAFSVLSEKMKTFALAVLNKDSNILGMDINHIWEVDGKDIICCGSIMSFSFKKTLEFLNILYVDDSGITNILIREFLTDIVLGDVSLPAVL</sequence>
<organism evidence="2 3">
    <name type="scientific">Hydra vulgaris</name>
    <name type="common">Hydra</name>
    <name type="synonym">Hydra attenuata</name>
    <dbReference type="NCBI Taxonomy" id="6087"/>
    <lineage>
        <taxon>Eukaryota</taxon>
        <taxon>Metazoa</taxon>
        <taxon>Cnidaria</taxon>
        <taxon>Hydrozoa</taxon>
        <taxon>Hydroidolina</taxon>
        <taxon>Anthoathecata</taxon>
        <taxon>Aplanulata</taxon>
        <taxon>Hydridae</taxon>
        <taxon>Hydra</taxon>
    </lineage>
</organism>
<name>A0ABM4BXX1_HYDVU</name>
<accession>A0ABM4BXX1</accession>
<dbReference type="GeneID" id="136080797"/>
<dbReference type="RefSeq" id="XP_065654051.1">
    <property type="nucleotide sequence ID" value="XM_065797979.1"/>
</dbReference>
<dbReference type="PANTHER" id="PTHR11046">
    <property type="entry name" value="OLIGORIBONUCLEASE, MITOCHONDRIAL"/>
    <property type="match status" value="1"/>
</dbReference>
<dbReference type="Proteomes" id="UP001652625">
    <property type="component" value="Chromosome 05"/>
</dbReference>